<name>A0ABV0M279_9HYPH</name>
<dbReference type="PROSITE" id="PS51384">
    <property type="entry name" value="FAD_FR"/>
    <property type="match status" value="1"/>
</dbReference>
<dbReference type="SUPFAM" id="SSF63380">
    <property type="entry name" value="Riboflavin synthase domain-like"/>
    <property type="match status" value="1"/>
</dbReference>
<comment type="caution">
    <text evidence="7">The sequence shown here is derived from an EMBL/GenBank/DDBJ whole genome shotgun (WGS) entry which is preliminary data.</text>
</comment>
<evidence type="ECO:0000256" key="1">
    <source>
        <dbReference type="ARBA" id="ARBA00022630"/>
    </source>
</evidence>
<keyword evidence="4" id="KW-1133">Transmembrane helix</keyword>
<dbReference type="InterPro" id="IPR005625">
    <property type="entry name" value="PepSY-ass_TM"/>
</dbReference>
<evidence type="ECO:0000256" key="4">
    <source>
        <dbReference type="SAM" id="Phobius"/>
    </source>
</evidence>
<dbReference type="EMBL" id="JBEAAL010000008">
    <property type="protein sequence ID" value="MEQ1405956.1"/>
    <property type="molecule type" value="Genomic_DNA"/>
</dbReference>
<accession>A0ABV0M279</accession>
<dbReference type="Proteomes" id="UP001496627">
    <property type="component" value="Unassembled WGS sequence"/>
</dbReference>
<dbReference type="InterPro" id="IPR001433">
    <property type="entry name" value="OxRdtase_FAD/NAD-bd"/>
</dbReference>
<dbReference type="PRINTS" id="PR00371">
    <property type="entry name" value="FPNCR"/>
</dbReference>
<keyword evidence="1" id="KW-0285">Flavoprotein</keyword>
<dbReference type="PANTHER" id="PTHR19384:SF17">
    <property type="entry name" value="NADPH--CYTOCHROME P450 REDUCTASE"/>
    <property type="match status" value="1"/>
</dbReference>
<sequence>MIRSLHRWFGLVAAALLTVIALSGTALSVFPTSEALTTPAAQQISVAKLAARIQAVEPTVEQIRRAPSGRITAYYFDGDQPVSSVIDPATGTPVGSADTSGLERWLTDLHRSLFLGDTGRLVVAGGAAAMLTLALSGLLLLARRAGGWRHILKPAKGTGDRRLHAVISRLALPGLLLSSLTALWMTAATFGYLPEGAGAPPFPSEVSGATGIQIASITVLQETPVGTLRSLSFPAAGDATDAFTIKTDAGEGYIDQGNGELLAWNDANWFDRVTNFLAMLHTGQGMAWLGLLLGLSALSVPILCWTGLAVWLRGRGERRGASAPANHADTIILVGSEGGATWGFAETLRKSLSEQGMQVHVGPMSSFNPARWTSARRLILLAATYGDGEAPASARGFIECFRRTPVRQGLSLAVLGFGDRSFPAYCGFAADVARAAEEKGWDTLLPYDTVDRQSPQDFARWGRDLARTLGLGFELNHLPTRPKAWELSLIARRDYGANVQATTVILRFSLPKTSFRQRLTGKAFLRFEAGDLVGVLPEGSDVPRFYSLASGTKDGFLEICVRKQPGGLCSRQLTALEPGQSVTAFVRSNPGFRPARGRKPVILIGAGTGLGPLAGFARANKASRPMYLYFGTRHPASDALYAEELSNWKTEGRLADVATAFSRTANPAYVQDILRKDGARIGKLIAAGGQILVCGGREMAAGVATALSDILAPQGVSLATLKAEGRYAEDVY</sequence>
<evidence type="ECO:0000256" key="2">
    <source>
        <dbReference type="ARBA" id="ARBA00022643"/>
    </source>
</evidence>
<dbReference type="InterPro" id="IPR017938">
    <property type="entry name" value="Riboflavin_synthase-like_b-brl"/>
</dbReference>
<gene>
    <name evidence="7" type="ORF">ABK249_13515</name>
</gene>
<dbReference type="RefSeq" id="WP_227704134.1">
    <property type="nucleotide sequence ID" value="NZ_JBEAAL010000008.1"/>
</dbReference>
<dbReference type="SUPFAM" id="SSF52218">
    <property type="entry name" value="Flavoproteins"/>
    <property type="match status" value="1"/>
</dbReference>
<protein>
    <recommendedName>
        <fullName evidence="3">NADPH--hemoprotein reductase</fullName>
        <ecNumber evidence="3">1.6.2.4</ecNumber>
    </recommendedName>
</protein>
<organism evidence="7 8">
    <name type="scientific">Neorhizobium phenanthreniclasticum</name>
    <dbReference type="NCBI Taxonomy" id="3157917"/>
    <lineage>
        <taxon>Bacteria</taxon>
        <taxon>Pseudomonadati</taxon>
        <taxon>Pseudomonadota</taxon>
        <taxon>Alphaproteobacteria</taxon>
        <taxon>Hyphomicrobiales</taxon>
        <taxon>Rhizobiaceae</taxon>
        <taxon>Rhizobium/Agrobacterium group</taxon>
        <taxon>Neorhizobium</taxon>
    </lineage>
</organism>
<feature type="transmembrane region" description="Helical" evidence="4">
    <location>
        <begin position="286"/>
        <end position="312"/>
    </location>
</feature>
<feature type="transmembrane region" description="Helical" evidence="4">
    <location>
        <begin position="121"/>
        <end position="142"/>
    </location>
</feature>
<dbReference type="PROSITE" id="PS50902">
    <property type="entry name" value="FLAVODOXIN_LIKE"/>
    <property type="match status" value="1"/>
</dbReference>
<keyword evidence="4" id="KW-0812">Transmembrane</keyword>
<evidence type="ECO:0000313" key="8">
    <source>
        <dbReference type="Proteomes" id="UP001496627"/>
    </source>
</evidence>
<feature type="domain" description="Flavodoxin-like" evidence="5">
    <location>
        <begin position="330"/>
        <end position="466"/>
    </location>
</feature>
<evidence type="ECO:0000256" key="3">
    <source>
        <dbReference type="ARBA" id="ARBA00023797"/>
    </source>
</evidence>
<dbReference type="PANTHER" id="PTHR19384">
    <property type="entry name" value="NITRIC OXIDE SYNTHASE-RELATED"/>
    <property type="match status" value="1"/>
</dbReference>
<dbReference type="InterPro" id="IPR001709">
    <property type="entry name" value="Flavoprot_Pyr_Nucl_cyt_Rdtase"/>
</dbReference>
<dbReference type="Gene3D" id="3.40.50.360">
    <property type="match status" value="1"/>
</dbReference>
<evidence type="ECO:0000313" key="7">
    <source>
        <dbReference type="EMBL" id="MEQ1405956.1"/>
    </source>
</evidence>
<keyword evidence="4" id="KW-0472">Membrane</keyword>
<dbReference type="InterPro" id="IPR029039">
    <property type="entry name" value="Flavoprotein-like_sf"/>
</dbReference>
<dbReference type="Pfam" id="PF00258">
    <property type="entry name" value="Flavodoxin_1"/>
    <property type="match status" value="1"/>
</dbReference>
<dbReference type="Pfam" id="PF03929">
    <property type="entry name" value="PepSY_TM"/>
    <property type="match status" value="1"/>
</dbReference>
<evidence type="ECO:0000259" key="6">
    <source>
        <dbReference type="PROSITE" id="PS51384"/>
    </source>
</evidence>
<dbReference type="InterPro" id="IPR017927">
    <property type="entry name" value="FAD-bd_FR_type"/>
</dbReference>
<proteinExistence type="predicted"/>
<keyword evidence="8" id="KW-1185">Reference proteome</keyword>
<dbReference type="Gene3D" id="3.40.50.80">
    <property type="entry name" value="Nucleotide-binding domain of ferredoxin-NADP reductase (FNR) module"/>
    <property type="match status" value="1"/>
</dbReference>
<dbReference type="CDD" id="cd06201">
    <property type="entry name" value="SiR_like2"/>
    <property type="match status" value="1"/>
</dbReference>
<keyword evidence="2" id="KW-0288">FMN</keyword>
<evidence type="ECO:0000259" key="5">
    <source>
        <dbReference type="PROSITE" id="PS50902"/>
    </source>
</evidence>
<dbReference type="InterPro" id="IPR039261">
    <property type="entry name" value="FNR_nucleotide-bd"/>
</dbReference>
<dbReference type="Gene3D" id="2.40.30.10">
    <property type="entry name" value="Translation factors"/>
    <property type="match status" value="1"/>
</dbReference>
<dbReference type="Pfam" id="PF00175">
    <property type="entry name" value="NAD_binding_1"/>
    <property type="match status" value="1"/>
</dbReference>
<dbReference type="SUPFAM" id="SSF52343">
    <property type="entry name" value="Ferredoxin reductase-like, C-terminal NADP-linked domain"/>
    <property type="match status" value="1"/>
</dbReference>
<dbReference type="InterPro" id="IPR008254">
    <property type="entry name" value="Flavodoxin/NO_synth"/>
</dbReference>
<feature type="domain" description="FAD-binding FR-type" evidence="6">
    <location>
        <begin position="482"/>
        <end position="595"/>
    </location>
</feature>
<dbReference type="EC" id="1.6.2.4" evidence="3"/>
<reference evidence="7 8" key="1">
    <citation type="submission" date="2024-05" db="EMBL/GenBank/DDBJ databases">
        <title>Neorhizobium sp. Rsf11, a plant growth promoting and heavy metal resistant PAH-degrader.</title>
        <authorList>
            <person name="Golubev S.N."/>
            <person name="Muratova A.Y."/>
            <person name="Markelova M.I."/>
        </authorList>
    </citation>
    <scope>NUCLEOTIDE SEQUENCE [LARGE SCALE GENOMIC DNA]</scope>
    <source>
        <strain evidence="7 8">Rsf11</strain>
    </source>
</reference>